<evidence type="ECO:0000313" key="10">
    <source>
        <dbReference type="Proteomes" id="UP000184529"/>
    </source>
</evidence>
<evidence type="ECO:0000256" key="5">
    <source>
        <dbReference type="ARBA" id="ARBA00022989"/>
    </source>
</evidence>
<dbReference type="PANTHER" id="PTHR43386:SF1">
    <property type="entry name" value="D,D-DIPEPTIDE TRANSPORT SYSTEM PERMEASE PROTEIN DDPC-RELATED"/>
    <property type="match status" value="1"/>
</dbReference>
<organism evidence="9 10">
    <name type="scientific">Desulfofundulus thermosubterraneus DSM 16057</name>
    <dbReference type="NCBI Taxonomy" id="1121432"/>
    <lineage>
        <taxon>Bacteria</taxon>
        <taxon>Bacillati</taxon>
        <taxon>Bacillota</taxon>
        <taxon>Clostridia</taxon>
        <taxon>Eubacteriales</taxon>
        <taxon>Peptococcaceae</taxon>
        <taxon>Desulfofundulus</taxon>
    </lineage>
</organism>
<dbReference type="Proteomes" id="UP000184529">
    <property type="component" value="Unassembled WGS sequence"/>
</dbReference>
<keyword evidence="5 7" id="KW-1133">Transmembrane helix</keyword>
<feature type="transmembrane region" description="Helical" evidence="7">
    <location>
        <begin position="105"/>
        <end position="131"/>
    </location>
</feature>
<dbReference type="Pfam" id="PF12911">
    <property type="entry name" value="OppC_N"/>
    <property type="match status" value="1"/>
</dbReference>
<keyword evidence="10" id="KW-1185">Reference proteome</keyword>
<dbReference type="InterPro" id="IPR025966">
    <property type="entry name" value="OppC_N"/>
</dbReference>
<dbReference type="RefSeq" id="WP_072868991.1">
    <property type="nucleotide sequence ID" value="NZ_FQZM01000020.1"/>
</dbReference>
<name>A0A1M6GQS5_9FIRM</name>
<comment type="similarity">
    <text evidence="7">Belongs to the binding-protein-dependent transport system permease family.</text>
</comment>
<feature type="transmembrane region" description="Helical" evidence="7">
    <location>
        <begin position="151"/>
        <end position="173"/>
    </location>
</feature>
<dbReference type="Pfam" id="PF00528">
    <property type="entry name" value="BPD_transp_1"/>
    <property type="match status" value="1"/>
</dbReference>
<reference evidence="10" key="1">
    <citation type="submission" date="2016-11" db="EMBL/GenBank/DDBJ databases">
        <authorList>
            <person name="Varghese N."/>
            <person name="Submissions S."/>
        </authorList>
    </citation>
    <scope>NUCLEOTIDE SEQUENCE [LARGE SCALE GENOMIC DNA]</scope>
    <source>
        <strain evidence="10">DSM 16057</strain>
    </source>
</reference>
<dbReference type="PROSITE" id="PS50928">
    <property type="entry name" value="ABC_TM1"/>
    <property type="match status" value="1"/>
</dbReference>
<evidence type="ECO:0000256" key="2">
    <source>
        <dbReference type="ARBA" id="ARBA00022448"/>
    </source>
</evidence>
<evidence type="ECO:0000256" key="3">
    <source>
        <dbReference type="ARBA" id="ARBA00022475"/>
    </source>
</evidence>
<keyword evidence="4 7" id="KW-0812">Transmembrane</keyword>
<dbReference type="InterPro" id="IPR035906">
    <property type="entry name" value="MetI-like_sf"/>
</dbReference>
<keyword evidence="2 7" id="KW-0813">Transport</keyword>
<evidence type="ECO:0000256" key="6">
    <source>
        <dbReference type="ARBA" id="ARBA00023136"/>
    </source>
</evidence>
<evidence type="ECO:0000256" key="4">
    <source>
        <dbReference type="ARBA" id="ARBA00022692"/>
    </source>
</evidence>
<keyword evidence="3" id="KW-1003">Cell membrane</keyword>
<dbReference type="GO" id="GO:0055085">
    <property type="term" value="P:transmembrane transport"/>
    <property type="evidence" value="ECO:0007669"/>
    <property type="project" value="InterPro"/>
</dbReference>
<evidence type="ECO:0000259" key="8">
    <source>
        <dbReference type="PROSITE" id="PS50928"/>
    </source>
</evidence>
<dbReference type="EMBL" id="FQZM01000020">
    <property type="protein sequence ID" value="SHJ12309.1"/>
    <property type="molecule type" value="Genomic_DNA"/>
</dbReference>
<dbReference type="InterPro" id="IPR050366">
    <property type="entry name" value="BP-dependent_transpt_permease"/>
</dbReference>
<accession>A0A1M6GQS5</accession>
<evidence type="ECO:0000256" key="1">
    <source>
        <dbReference type="ARBA" id="ARBA00004651"/>
    </source>
</evidence>
<feature type="domain" description="ABC transmembrane type-1" evidence="8">
    <location>
        <begin position="103"/>
        <end position="239"/>
    </location>
</feature>
<evidence type="ECO:0000313" key="9">
    <source>
        <dbReference type="EMBL" id="SHJ12309.1"/>
    </source>
</evidence>
<dbReference type="GO" id="GO:0005886">
    <property type="term" value="C:plasma membrane"/>
    <property type="evidence" value="ECO:0007669"/>
    <property type="project" value="UniProtKB-SubCell"/>
</dbReference>
<feature type="transmembrane region" description="Helical" evidence="7">
    <location>
        <begin position="38"/>
        <end position="60"/>
    </location>
</feature>
<protein>
    <submittedName>
        <fullName evidence="9">Peptide/nickel transport system permease protein</fullName>
    </submittedName>
</protein>
<dbReference type="SUPFAM" id="SSF161098">
    <property type="entry name" value="MetI-like"/>
    <property type="match status" value="1"/>
</dbReference>
<dbReference type="Gene3D" id="1.10.3720.10">
    <property type="entry name" value="MetI-like"/>
    <property type="match status" value="1"/>
</dbReference>
<sequence>MKGAPELSTTPLPAASRGTSVSPWKKTLQELAAHPSGLIGAIVILLYLVVAILAPVLAPYSPTEMDLRARLMPPAWVTGGSLHHLLGTDQLGQDLLYRIIYGSRVSINVGLFSVLISLLVGSALGSIAGYYRGWFDRIVSRSPIMAVPCLLFAIFAMAILGPGVPNLIIALSIKAWIEFYRLFRGEVISEKTKEYVEAARMLGRSGPAIILAEILPNVVRSLVVLCTLRLGYGFGVEFT</sequence>
<keyword evidence="6 7" id="KW-0472">Membrane</keyword>
<proteinExistence type="inferred from homology"/>
<dbReference type="InterPro" id="IPR000515">
    <property type="entry name" value="MetI-like"/>
</dbReference>
<evidence type="ECO:0000256" key="7">
    <source>
        <dbReference type="RuleBase" id="RU363032"/>
    </source>
</evidence>
<dbReference type="CDD" id="cd06261">
    <property type="entry name" value="TM_PBP2"/>
    <property type="match status" value="1"/>
</dbReference>
<comment type="subcellular location">
    <subcellularLocation>
        <location evidence="1 7">Cell membrane</location>
        <topology evidence="1 7">Multi-pass membrane protein</topology>
    </subcellularLocation>
</comment>
<dbReference type="AlphaFoldDB" id="A0A1M6GQS5"/>
<dbReference type="PANTHER" id="PTHR43386">
    <property type="entry name" value="OLIGOPEPTIDE TRANSPORT SYSTEM PERMEASE PROTEIN APPC"/>
    <property type="match status" value="1"/>
</dbReference>
<gene>
    <name evidence="9" type="ORF">SAMN02745219_01794</name>
</gene>
<dbReference type="STRING" id="1121432.SAMN02745219_01794"/>